<gene>
    <name evidence="1" type="ORF">CGZ94_03555</name>
</gene>
<accession>A0A255GMC8</accession>
<evidence type="ECO:0000313" key="2">
    <source>
        <dbReference type="Proteomes" id="UP000215896"/>
    </source>
</evidence>
<reference evidence="1 2" key="1">
    <citation type="submission" date="2017-07" db="EMBL/GenBank/DDBJ databases">
        <title>Draft whole genome sequences of clinical Proprionibacteriaceae strains.</title>
        <authorList>
            <person name="Bernier A.-M."/>
            <person name="Bernard K."/>
            <person name="Domingo M.-C."/>
        </authorList>
    </citation>
    <scope>NUCLEOTIDE SEQUENCE [LARGE SCALE GENOMIC DNA]</scope>
    <source>
        <strain evidence="1 2">NML 030167</strain>
    </source>
</reference>
<keyword evidence="2" id="KW-1185">Reference proteome</keyword>
<dbReference type="InterPro" id="IPR014718">
    <property type="entry name" value="GH-type_carb-bd"/>
</dbReference>
<name>A0A255GMC8_9ACTN</name>
<dbReference type="EMBL" id="NMVO01000002">
    <property type="protein sequence ID" value="OYO16721.1"/>
    <property type="molecule type" value="Genomic_DNA"/>
</dbReference>
<dbReference type="InterPro" id="IPR008183">
    <property type="entry name" value="Aldose_1/G6P_1-epimerase"/>
</dbReference>
<dbReference type="Gene3D" id="2.70.98.10">
    <property type="match status" value="1"/>
</dbReference>
<proteinExistence type="predicted"/>
<dbReference type="GO" id="GO:0004034">
    <property type="term" value="F:aldose 1-epimerase activity"/>
    <property type="evidence" value="ECO:0007669"/>
    <property type="project" value="TreeGrafter"/>
</dbReference>
<dbReference type="PANTHER" id="PTHR10091:SF0">
    <property type="entry name" value="GALACTOSE MUTAROTASE"/>
    <property type="match status" value="1"/>
</dbReference>
<dbReference type="AlphaFoldDB" id="A0A255GMC8"/>
<dbReference type="GO" id="GO:0030246">
    <property type="term" value="F:carbohydrate binding"/>
    <property type="evidence" value="ECO:0007669"/>
    <property type="project" value="InterPro"/>
</dbReference>
<evidence type="ECO:0000313" key="1">
    <source>
        <dbReference type="EMBL" id="OYO16721.1"/>
    </source>
</evidence>
<organism evidence="1 2">
    <name type="scientific">Enemella evansiae</name>
    <dbReference type="NCBI Taxonomy" id="2016499"/>
    <lineage>
        <taxon>Bacteria</taxon>
        <taxon>Bacillati</taxon>
        <taxon>Actinomycetota</taxon>
        <taxon>Actinomycetes</taxon>
        <taxon>Propionibacteriales</taxon>
        <taxon>Propionibacteriaceae</taxon>
        <taxon>Enemella</taxon>
    </lineage>
</organism>
<sequence>MGLNGEQLRLARGDWEAVVSTAGATLVQLRHAGRDAICSFDPTRGVGGASYMGRVLAPWPNRVTGGRYSFAGREFALPINEASTGAALHGLAIWSDWRVDARSADGVTLTLTLPGSLGYPFALALSVTYRLTADGLDATIGAQNIGPETAPVGLGVHPYLTCDNLPIDDCVVTCPASQILSVDEQLAPAGLSGVLGTAYDFTQPTAMRGRSVDHAFTGLPDRGWSVTLSGGGMTVSLRAATPWLQLYSGEEVGRRGLAVEPMTCPPDAFNGPDVATALAPGDRRGLGFTILAE</sequence>
<dbReference type="RefSeq" id="WP_094404762.1">
    <property type="nucleotide sequence ID" value="NZ_NMVO01000002.1"/>
</dbReference>
<comment type="caution">
    <text evidence="1">The sequence shown here is derived from an EMBL/GenBank/DDBJ whole genome shotgun (WGS) entry which is preliminary data.</text>
</comment>
<dbReference type="Pfam" id="PF01263">
    <property type="entry name" value="Aldose_epim"/>
    <property type="match status" value="1"/>
</dbReference>
<dbReference type="PANTHER" id="PTHR10091">
    <property type="entry name" value="ALDOSE-1-EPIMERASE"/>
    <property type="match status" value="1"/>
</dbReference>
<protein>
    <submittedName>
        <fullName evidence="1">Aldose epimerase</fullName>
    </submittedName>
</protein>
<dbReference type="GO" id="GO:0033499">
    <property type="term" value="P:galactose catabolic process via UDP-galactose, Leloir pathway"/>
    <property type="evidence" value="ECO:0007669"/>
    <property type="project" value="TreeGrafter"/>
</dbReference>
<dbReference type="InterPro" id="IPR011013">
    <property type="entry name" value="Gal_mutarotase_sf_dom"/>
</dbReference>
<dbReference type="GO" id="GO:0006006">
    <property type="term" value="P:glucose metabolic process"/>
    <property type="evidence" value="ECO:0007669"/>
    <property type="project" value="TreeGrafter"/>
</dbReference>
<dbReference type="OrthoDB" id="4739604at2"/>
<dbReference type="SUPFAM" id="SSF74650">
    <property type="entry name" value="Galactose mutarotase-like"/>
    <property type="match status" value="1"/>
</dbReference>
<dbReference type="NCBIfam" id="NF011719">
    <property type="entry name" value="PRK15172.1"/>
    <property type="match status" value="1"/>
</dbReference>
<dbReference type="Proteomes" id="UP000215896">
    <property type="component" value="Unassembled WGS sequence"/>
</dbReference>